<dbReference type="AlphaFoldDB" id="A0A8S4N6M8"/>
<dbReference type="EMBL" id="CAIIXF020000002">
    <property type="protein sequence ID" value="CAH1776549.1"/>
    <property type="molecule type" value="Genomic_DNA"/>
</dbReference>
<protein>
    <submittedName>
        <fullName evidence="1">Uncharacterized protein</fullName>
    </submittedName>
</protein>
<name>A0A8S4N6M8_OWEFU</name>
<keyword evidence="2" id="KW-1185">Reference proteome</keyword>
<comment type="caution">
    <text evidence="1">The sequence shown here is derived from an EMBL/GenBank/DDBJ whole genome shotgun (WGS) entry which is preliminary data.</text>
</comment>
<accession>A0A8S4N6M8</accession>
<organism evidence="1 2">
    <name type="scientific">Owenia fusiformis</name>
    <name type="common">Polychaete worm</name>
    <dbReference type="NCBI Taxonomy" id="6347"/>
    <lineage>
        <taxon>Eukaryota</taxon>
        <taxon>Metazoa</taxon>
        <taxon>Spiralia</taxon>
        <taxon>Lophotrochozoa</taxon>
        <taxon>Annelida</taxon>
        <taxon>Polychaeta</taxon>
        <taxon>Sedentaria</taxon>
        <taxon>Canalipalpata</taxon>
        <taxon>Sabellida</taxon>
        <taxon>Oweniida</taxon>
        <taxon>Oweniidae</taxon>
        <taxon>Owenia</taxon>
    </lineage>
</organism>
<sequence length="207" mass="23782">MNSKRTQIQIMRAVIPRYRIVSNISDLDDVFDEDNGETDIDIFDDHHIGDSHQNDQNDQSSRCHSFVNDANLTSRTYSFDSTDLTNKLIFDLDPRVRSFSCDLDHYGKGHNMDSIAAIKQNTHNLIDLADKMVWSLDLSEIHSLSKQSVDDKNDIAKDNDKLANDFKKYEILETISGFNSHHGNQETSIWNTISTDISHDMSHDTYR</sequence>
<evidence type="ECO:0000313" key="1">
    <source>
        <dbReference type="EMBL" id="CAH1776549.1"/>
    </source>
</evidence>
<proteinExistence type="predicted"/>
<gene>
    <name evidence="1" type="ORF">OFUS_LOCUS3713</name>
</gene>
<reference evidence="1" key="1">
    <citation type="submission" date="2022-03" db="EMBL/GenBank/DDBJ databases">
        <authorList>
            <person name="Martin C."/>
        </authorList>
    </citation>
    <scope>NUCLEOTIDE SEQUENCE</scope>
</reference>
<dbReference type="Proteomes" id="UP000749559">
    <property type="component" value="Unassembled WGS sequence"/>
</dbReference>
<evidence type="ECO:0000313" key="2">
    <source>
        <dbReference type="Proteomes" id="UP000749559"/>
    </source>
</evidence>